<organism evidence="2 3">
    <name type="scientific">Pseudomonas phage vB_PsyM_KIL2</name>
    <dbReference type="NCBI Taxonomy" id="1777066"/>
    <lineage>
        <taxon>Viruses</taxon>
        <taxon>Duplodnaviria</taxon>
        <taxon>Heunggongvirae</taxon>
        <taxon>Uroviricota</taxon>
        <taxon>Caudoviricetes</taxon>
        <taxon>Vandenendeviridae</taxon>
        <taxon>Gorskivirinae</taxon>
        <taxon>Flaumdravirus</taxon>
        <taxon>Flaumdravirus KIL4</taxon>
    </lineage>
</organism>
<accession>A0A142IE55</accession>
<dbReference type="EMBL" id="KU130127">
    <property type="protein sequence ID" value="AMR57510.1"/>
    <property type="molecule type" value="Genomic_DNA"/>
</dbReference>
<evidence type="ECO:0000256" key="1">
    <source>
        <dbReference type="SAM" id="Coils"/>
    </source>
</evidence>
<keyword evidence="1" id="KW-0175">Coiled coil</keyword>
<evidence type="ECO:0000313" key="3">
    <source>
        <dbReference type="Proteomes" id="UP000230876"/>
    </source>
</evidence>
<sequence>MTQRNEPTVGNATAAFDFTGMFSSKKGKTPEQLMNDALAGFTQAQANLETAQAAIASQKADHEDEIEKRQKLLATAEESHSRLERIKGRFVDLLA</sequence>
<gene>
    <name evidence="2" type="ORF">vB_PsyM_KIL2_0110</name>
</gene>
<feature type="coiled-coil region" evidence="1">
    <location>
        <begin position="41"/>
        <end position="79"/>
    </location>
</feature>
<dbReference type="Proteomes" id="UP000230876">
    <property type="component" value="Segment"/>
</dbReference>
<name>A0A142IE55_9CAUD</name>
<proteinExistence type="predicted"/>
<evidence type="ECO:0000313" key="2">
    <source>
        <dbReference type="EMBL" id="AMR57510.1"/>
    </source>
</evidence>
<reference evidence="2 3" key="1">
    <citation type="journal article" date="2016" name="Front. Microbiol.">
        <title>Characterization of Novel Bacteriophages for Biocontrol of Bacterial Blight in Leek Caused by Pseudomonas syringae pv. porri.</title>
        <authorList>
            <person name="Rombouts S."/>
            <person name="Lavigne R."/>
        </authorList>
    </citation>
    <scope>NUCLEOTIDE SEQUENCE [LARGE SCALE GENOMIC DNA]</scope>
</reference>
<protein>
    <submittedName>
        <fullName evidence="2">Uncharacterized protein</fullName>
    </submittedName>
</protein>